<dbReference type="Proteomes" id="UP000033607">
    <property type="component" value="Unassembled WGS sequence"/>
</dbReference>
<feature type="transmembrane region" description="Helical" evidence="1">
    <location>
        <begin position="5"/>
        <end position="22"/>
    </location>
</feature>
<keyword evidence="1" id="KW-1133">Transmembrane helix</keyword>
<name>A0A0F5YF62_9CYAN</name>
<protein>
    <submittedName>
        <fullName evidence="2">Uncharacterized protein</fullName>
    </submittedName>
</protein>
<evidence type="ECO:0000313" key="3">
    <source>
        <dbReference type="Proteomes" id="UP000033607"/>
    </source>
</evidence>
<organism evidence="2 3">
    <name type="scientific">Limnoraphis robusta CS-951</name>
    <dbReference type="NCBI Taxonomy" id="1637645"/>
    <lineage>
        <taxon>Bacteria</taxon>
        <taxon>Bacillati</taxon>
        <taxon>Cyanobacteriota</taxon>
        <taxon>Cyanophyceae</taxon>
        <taxon>Oscillatoriophycideae</taxon>
        <taxon>Oscillatoriales</taxon>
        <taxon>Sirenicapillariaceae</taxon>
        <taxon>Limnoraphis</taxon>
    </lineage>
</organism>
<reference evidence="2 3" key="1">
    <citation type="submission" date="2015-06" db="EMBL/GenBank/DDBJ databases">
        <title>Draft genome assembly of filamentous brackish cyanobacterium Limnoraphis robusta strain CS-951.</title>
        <authorList>
            <person name="Willis A."/>
            <person name="Parks M."/>
            <person name="Burford M.A."/>
        </authorList>
    </citation>
    <scope>NUCLEOTIDE SEQUENCE [LARGE SCALE GENOMIC DNA]</scope>
    <source>
        <strain evidence="2 3">CS-951</strain>
    </source>
</reference>
<dbReference type="EMBL" id="LATL02000155">
    <property type="protein sequence ID" value="KKD37521.1"/>
    <property type="molecule type" value="Genomic_DNA"/>
</dbReference>
<accession>A0A0F5YF62</accession>
<proteinExistence type="predicted"/>
<sequence>MTPRISLSLIALSDALVPFLWLKTSDIILISVLGSIGIVLMWSIIHSFIVTTMPTPTLPMLVNSSLTLGKLFKNYLEVIVLIGKSLNVAVG</sequence>
<gene>
    <name evidence="2" type="ORF">WN50_13890</name>
</gene>
<dbReference type="RefSeq" id="WP_046279151.1">
    <property type="nucleotide sequence ID" value="NZ_LATL02000155.1"/>
</dbReference>
<evidence type="ECO:0000256" key="1">
    <source>
        <dbReference type="SAM" id="Phobius"/>
    </source>
</evidence>
<keyword evidence="1" id="KW-0812">Transmembrane</keyword>
<comment type="caution">
    <text evidence="2">The sequence shown here is derived from an EMBL/GenBank/DDBJ whole genome shotgun (WGS) entry which is preliminary data.</text>
</comment>
<feature type="transmembrane region" description="Helical" evidence="1">
    <location>
        <begin position="28"/>
        <end position="50"/>
    </location>
</feature>
<dbReference type="AlphaFoldDB" id="A0A0F5YF62"/>
<evidence type="ECO:0000313" key="2">
    <source>
        <dbReference type="EMBL" id="KKD37521.1"/>
    </source>
</evidence>
<keyword evidence="1" id="KW-0472">Membrane</keyword>